<dbReference type="EMBL" id="HBUF01429305">
    <property type="protein sequence ID" value="CAG6741755.1"/>
    <property type="molecule type" value="Transcribed_RNA"/>
</dbReference>
<evidence type="ECO:0000313" key="1">
    <source>
        <dbReference type="EMBL" id="CAG6771879.1"/>
    </source>
</evidence>
<dbReference type="EMBL" id="HBUF01586216">
    <property type="protein sequence ID" value="CAG6771879.1"/>
    <property type="molecule type" value="Transcribed_RNA"/>
</dbReference>
<organism evidence="1">
    <name type="scientific">Cacopsylla melanoneura</name>
    <dbReference type="NCBI Taxonomy" id="428564"/>
    <lineage>
        <taxon>Eukaryota</taxon>
        <taxon>Metazoa</taxon>
        <taxon>Ecdysozoa</taxon>
        <taxon>Arthropoda</taxon>
        <taxon>Hexapoda</taxon>
        <taxon>Insecta</taxon>
        <taxon>Pterygota</taxon>
        <taxon>Neoptera</taxon>
        <taxon>Paraneoptera</taxon>
        <taxon>Hemiptera</taxon>
        <taxon>Sternorrhyncha</taxon>
        <taxon>Psylloidea</taxon>
        <taxon>Psyllidae</taxon>
        <taxon>Psyllinae</taxon>
        <taxon>Cacopsylla</taxon>
    </lineage>
</organism>
<proteinExistence type="predicted"/>
<dbReference type="EMBL" id="HBUF01244223">
    <property type="protein sequence ID" value="CAG6677960.1"/>
    <property type="molecule type" value="Transcribed_RNA"/>
</dbReference>
<accession>A0A8D9AV92</accession>
<dbReference type="AlphaFoldDB" id="A0A8D9AV92"/>
<dbReference type="EMBL" id="HBUF01244224">
    <property type="protein sequence ID" value="CAG6677961.1"/>
    <property type="molecule type" value="Transcribed_RNA"/>
</dbReference>
<name>A0A8D9AV92_9HEMI</name>
<sequence>MLVLNLWVQTATIMLKHIVLSNFPFAFAFSRPLFPDNENFSAASSEKILRIALKTRDRAEEPPTLLKRFSRDESSSLSFKSIFSRSRNSSTEFTGRLSRTFMLLSTRLDGF</sequence>
<protein>
    <submittedName>
        <fullName evidence="1">Uncharacterized protein</fullName>
    </submittedName>
</protein>
<reference evidence="1" key="1">
    <citation type="submission" date="2021-05" db="EMBL/GenBank/DDBJ databases">
        <authorList>
            <person name="Alioto T."/>
            <person name="Alioto T."/>
            <person name="Gomez Garrido J."/>
        </authorList>
    </citation>
    <scope>NUCLEOTIDE SEQUENCE</scope>
</reference>